<keyword evidence="2" id="KW-1185">Reference proteome</keyword>
<reference evidence="2" key="1">
    <citation type="journal article" date="2013" name="Science">
        <title>Comparative analysis of bat genomes provides insight into the evolution of flight and immunity.</title>
        <authorList>
            <person name="Zhang G."/>
            <person name="Cowled C."/>
            <person name="Shi Z."/>
            <person name="Huang Z."/>
            <person name="Bishop-Lilly K.A."/>
            <person name="Fang X."/>
            <person name="Wynne J.W."/>
            <person name="Xiong Z."/>
            <person name="Baker M.L."/>
            <person name="Zhao W."/>
            <person name="Tachedjian M."/>
            <person name="Zhu Y."/>
            <person name="Zhou P."/>
            <person name="Jiang X."/>
            <person name="Ng J."/>
            <person name="Yang L."/>
            <person name="Wu L."/>
            <person name="Xiao J."/>
            <person name="Feng Y."/>
            <person name="Chen Y."/>
            <person name="Sun X."/>
            <person name="Zhang Y."/>
            <person name="Marsh G.A."/>
            <person name="Crameri G."/>
            <person name="Broder C.C."/>
            <person name="Frey K.G."/>
            <person name="Wang L.F."/>
            <person name="Wang J."/>
        </authorList>
    </citation>
    <scope>NUCLEOTIDE SEQUENCE [LARGE SCALE GENOMIC DNA]</scope>
</reference>
<name>L5M5S2_MYODS</name>
<dbReference type="Proteomes" id="UP000010556">
    <property type="component" value="Unassembled WGS sequence"/>
</dbReference>
<sequence>MTAIMAPEKSSPGLRCWLILTFTVFLQCVCVAMASMHFTSELQQGPQKAEREAERFLQVRPLGLFIAVPLSQSSPSMHEATSLESLRFLNGYHYYSLHCVCFFTPCSTARQSYPALMWPERHFEPKATGRQL</sequence>
<evidence type="ECO:0000313" key="2">
    <source>
        <dbReference type="Proteomes" id="UP000010556"/>
    </source>
</evidence>
<protein>
    <submittedName>
        <fullName evidence="1">Uncharacterized protein</fullName>
    </submittedName>
</protein>
<organism evidence="1 2">
    <name type="scientific">Myotis davidii</name>
    <name type="common">David's myotis</name>
    <dbReference type="NCBI Taxonomy" id="225400"/>
    <lineage>
        <taxon>Eukaryota</taxon>
        <taxon>Metazoa</taxon>
        <taxon>Chordata</taxon>
        <taxon>Craniata</taxon>
        <taxon>Vertebrata</taxon>
        <taxon>Euteleostomi</taxon>
        <taxon>Mammalia</taxon>
        <taxon>Eutheria</taxon>
        <taxon>Laurasiatheria</taxon>
        <taxon>Chiroptera</taxon>
        <taxon>Yangochiroptera</taxon>
        <taxon>Vespertilionidae</taxon>
        <taxon>Myotis</taxon>
    </lineage>
</organism>
<proteinExistence type="predicted"/>
<accession>L5M5S2</accession>
<evidence type="ECO:0000313" key="1">
    <source>
        <dbReference type="EMBL" id="ELK33682.1"/>
    </source>
</evidence>
<gene>
    <name evidence="1" type="ORF">MDA_GLEAN10003339</name>
</gene>
<dbReference type="AlphaFoldDB" id="L5M5S2"/>
<dbReference type="EMBL" id="KB103982">
    <property type="protein sequence ID" value="ELK33682.1"/>
    <property type="molecule type" value="Genomic_DNA"/>
</dbReference>